<evidence type="ECO:0000313" key="6">
    <source>
        <dbReference type="Proteomes" id="UP000609726"/>
    </source>
</evidence>
<dbReference type="PIRSF" id="PIRSF006232">
    <property type="entry name" value="Pirin"/>
    <property type="match status" value="1"/>
</dbReference>
<dbReference type="Pfam" id="PF02678">
    <property type="entry name" value="Pirin"/>
    <property type="match status" value="1"/>
</dbReference>
<dbReference type="RefSeq" id="WP_166869796.1">
    <property type="nucleotide sequence ID" value="NZ_WHJH01000001.1"/>
</dbReference>
<dbReference type="InterPro" id="IPR003829">
    <property type="entry name" value="Pirin_N_dom"/>
</dbReference>
<dbReference type="PANTHER" id="PTHR13903:SF8">
    <property type="entry name" value="PIRIN"/>
    <property type="match status" value="1"/>
</dbReference>
<accession>A0ABX0NL28</accession>
<dbReference type="EMBL" id="WHJH01000001">
    <property type="protein sequence ID" value="NHZ87491.1"/>
    <property type="molecule type" value="Genomic_DNA"/>
</dbReference>
<dbReference type="Gene3D" id="2.60.120.10">
    <property type="entry name" value="Jelly Rolls"/>
    <property type="match status" value="2"/>
</dbReference>
<dbReference type="InterPro" id="IPR008778">
    <property type="entry name" value="Pirin_C_dom"/>
</dbReference>
<sequence>MSVAHFLKPHEKDIGGGFRVRRVLPAAARQAVGPFIFFDHFGPIDAPAEADHDVRPHPHIGLATVTYLYEGAMEHRDSVGSVQRIEPGAINWMTAGSGIVHSERTPLDLAGKPRRSHGLQLWAALPRAHEEDAPRFSHTPASAIPQVQLDGALVRVLIGSAFGHTSPVATFSETLYLDITLDACRSIELVDLPQEAAIYPVAGEIAIDGELLAPHTMAYLEAGTGASVYAGAGAQFVVIGGAPLDGHRHMYWNFVSSSKERIARAADDWEQQRFDKVPGETEFIPLPKR</sequence>
<keyword evidence="6" id="KW-1185">Reference proteome</keyword>
<organism evidence="5 6">
    <name type="scientific">Massilia mucilaginosa</name>
    <dbReference type="NCBI Taxonomy" id="2609282"/>
    <lineage>
        <taxon>Bacteria</taxon>
        <taxon>Pseudomonadati</taxon>
        <taxon>Pseudomonadota</taxon>
        <taxon>Betaproteobacteria</taxon>
        <taxon>Burkholderiales</taxon>
        <taxon>Oxalobacteraceae</taxon>
        <taxon>Telluria group</taxon>
        <taxon>Massilia</taxon>
    </lineage>
</organism>
<dbReference type="PANTHER" id="PTHR13903">
    <property type="entry name" value="PIRIN-RELATED"/>
    <property type="match status" value="1"/>
</dbReference>
<evidence type="ECO:0000313" key="5">
    <source>
        <dbReference type="EMBL" id="NHZ87491.1"/>
    </source>
</evidence>
<proteinExistence type="inferred from homology"/>
<comment type="similarity">
    <text evidence="1 2">Belongs to the pirin family.</text>
</comment>
<feature type="domain" description="Pirin N-terminal" evidence="3">
    <location>
        <begin position="18"/>
        <end position="122"/>
    </location>
</feature>
<evidence type="ECO:0000259" key="4">
    <source>
        <dbReference type="Pfam" id="PF05726"/>
    </source>
</evidence>
<feature type="domain" description="Pirin C-terminal" evidence="4">
    <location>
        <begin position="176"/>
        <end position="275"/>
    </location>
</feature>
<gene>
    <name evidence="5" type="ORF">F2P45_00355</name>
</gene>
<name>A0ABX0NL28_9BURK</name>
<evidence type="ECO:0000256" key="2">
    <source>
        <dbReference type="RuleBase" id="RU003457"/>
    </source>
</evidence>
<protein>
    <submittedName>
        <fullName evidence="5">Pirin family protein</fullName>
    </submittedName>
</protein>
<evidence type="ECO:0000259" key="3">
    <source>
        <dbReference type="Pfam" id="PF02678"/>
    </source>
</evidence>
<reference evidence="5 6" key="1">
    <citation type="submission" date="2019-10" db="EMBL/GenBank/DDBJ databases">
        <title>Taxonomy of Antarctic Massilia spp.: description of Massilia rubra sp. nov., Massilia aquatica sp. nov., Massilia mucilaginosa sp. nov., Massilia frigida sp. nov. isolated from streams, lakes and regoliths.</title>
        <authorList>
            <person name="Holochova P."/>
            <person name="Sedlacek I."/>
            <person name="Kralova S."/>
            <person name="Maslanova I."/>
            <person name="Busse H.-J."/>
            <person name="Stankova E."/>
            <person name="Vrbovska V."/>
            <person name="Kovarovic V."/>
            <person name="Bartak M."/>
            <person name="Svec P."/>
            <person name="Pantucek R."/>
        </authorList>
    </citation>
    <scope>NUCLEOTIDE SEQUENCE [LARGE SCALE GENOMIC DNA]</scope>
    <source>
        <strain evidence="5 6">CCM 8733</strain>
    </source>
</reference>
<dbReference type="SUPFAM" id="SSF51182">
    <property type="entry name" value="RmlC-like cupins"/>
    <property type="match status" value="1"/>
</dbReference>
<dbReference type="Pfam" id="PF05726">
    <property type="entry name" value="Pirin_C"/>
    <property type="match status" value="1"/>
</dbReference>
<comment type="caution">
    <text evidence="5">The sequence shown here is derived from an EMBL/GenBank/DDBJ whole genome shotgun (WGS) entry which is preliminary data.</text>
</comment>
<dbReference type="CDD" id="cd02909">
    <property type="entry name" value="cupin_pirin_N"/>
    <property type="match status" value="1"/>
</dbReference>
<evidence type="ECO:0000256" key="1">
    <source>
        <dbReference type="ARBA" id="ARBA00008416"/>
    </source>
</evidence>
<dbReference type="InterPro" id="IPR011051">
    <property type="entry name" value="RmlC_Cupin_sf"/>
</dbReference>
<dbReference type="InterPro" id="IPR012093">
    <property type="entry name" value="Pirin"/>
</dbReference>
<dbReference type="CDD" id="cd02247">
    <property type="entry name" value="cupin_pirin_C"/>
    <property type="match status" value="1"/>
</dbReference>
<dbReference type="Proteomes" id="UP000609726">
    <property type="component" value="Unassembled WGS sequence"/>
</dbReference>
<dbReference type="InterPro" id="IPR014710">
    <property type="entry name" value="RmlC-like_jellyroll"/>
</dbReference>